<evidence type="ECO:0000256" key="5">
    <source>
        <dbReference type="SAM" id="Phobius"/>
    </source>
</evidence>
<keyword evidence="3 5" id="KW-1133">Transmembrane helix</keyword>
<accession>A0ABN1F5K4</accession>
<dbReference type="InterPro" id="IPR052527">
    <property type="entry name" value="Metal_cation-efflux_comp"/>
</dbReference>
<evidence type="ECO:0000256" key="3">
    <source>
        <dbReference type="ARBA" id="ARBA00022989"/>
    </source>
</evidence>
<evidence type="ECO:0000313" key="6">
    <source>
        <dbReference type="EMBL" id="GAA0582361.1"/>
    </source>
</evidence>
<keyword evidence="7" id="KW-1185">Reference proteome</keyword>
<gene>
    <name evidence="6" type="ORF">GCM10008942_34080</name>
</gene>
<feature type="transmembrane region" description="Helical" evidence="5">
    <location>
        <begin position="47"/>
        <end position="68"/>
    </location>
</feature>
<dbReference type="RefSeq" id="WP_166935295.1">
    <property type="nucleotide sequence ID" value="NZ_BAAADD010000009.1"/>
</dbReference>
<proteinExistence type="predicted"/>
<evidence type="ECO:0000313" key="7">
    <source>
        <dbReference type="Proteomes" id="UP001499951"/>
    </source>
</evidence>
<dbReference type="Pfam" id="PF04191">
    <property type="entry name" value="PEMT"/>
    <property type="match status" value="1"/>
</dbReference>
<organism evidence="6 7">
    <name type="scientific">Rhizomicrobium electricum</name>
    <dbReference type="NCBI Taxonomy" id="480070"/>
    <lineage>
        <taxon>Bacteria</taxon>
        <taxon>Pseudomonadati</taxon>
        <taxon>Pseudomonadota</taxon>
        <taxon>Alphaproteobacteria</taxon>
        <taxon>Micropepsales</taxon>
        <taxon>Micropepsaceae</taxon>
        <taxon>Rhizomicrobium</taxon>
    </lineage>
</organism>
<dbReference type="InterPro" id="IPR007318">
    <property type="entry name" value="Phopholipid_MeTrfase"/>
</dbReference>
<dbReference type="PANTHER" id="PTHR43847:SF1">
    <property type="entry name" value="BLL3993 PROTEIN"/>
    <property type="match status" value="1"/>
</dbReference>
<evidence type="ECO:0000256" key="4">
    <source>
        <dbReference type="ARBA" id="ARBA00023136"/>
    </source>
</evidence>
<keyword evidence="4 5" id="KW-0472">Membrane</keyword>
<dbReference type="Gene3D" id="1.20.120.1630">
    <property type="match status" value="1"/>
</dbReference>
<dbReference type="EMBL" id="BAAADD010000009">
    <property type="protein sequence ID" value="GAA0582361.1"/>
    <property type="molecule type" value="Genomic_DNA"/>
</dbReference>
<dbReference type="Proteomes" id="UP001499951">
    <property type="component" value="Unassembled WGS sequence"/>
</dbReference>
<protein>
    <submittedName>
        <fullName evidence="6">Isoprenylcysteine carboxylmethyltransferase family protein</fullName>
    </submittedName>
</protein>
<dbReference type="PANTHER" id="PTHR43847">
    <property type="entry name" value="BLL3993 PROTEIN"/>
    <property type="match status" value="1"/>
</dbReference>
<feature type="transmembrane region" description="Helical" evidence="5">
    <location>
        <begin position="154"/>
        <end position="177"/>
    </location>
</feature>
<comment type="subcellular location">
    <subcellularLocation>
        <location evidence="1">Endomembrane system</location>
        <topology evidence="1">Multi-pass membrane protein</topology>
    </subcellularLocation>
</comment>
<name>A0ABN1F5K4_9PROT</name>
<sequence>MEGSDKLRAAPAAISRQAAILDLCERGFVLILFLRFAWAMLSGQVRTAHLLDILLVVSEAIPIVLIMLRARSETLSRRPTDWLLGLLGSALPPMVRPVVVVPLAPASVCFVIMVTGTFLQLAAKIVLGRRFGVVAANRGVVTLGPYRFIRHPMYLGYTITHIGFLLSMPSLTTLLLYMATLTVQIMRILREETVLMRDEAYRDFAGRVHYRLLPGVF</sequence>
<comment type="caution">
    <text evidence="6">The sequence shown here is derived from an EMBL/GenBank/DDBJ whole genome shotgun (WGS) entry which is preliminary data.</text>
</comment>
<evidence type="ECO:0000256" key="2">
    <source>
        <dbReference type="ARBA" id="ARBA00022692"/>
    </source>
</evidence>
<reference evidence="6 7" key="1">
    <citation type="journal article" date="2019" name="Int. J. Syst. Evol. Microbiol.">
        <title>The Global Catalogue of Microorganisms (GCM) 10K type strain sequencing project: providing services to taxonomists for standard genome sequencing and annotation.</title>
        <authorList>
            <consortium name="The Broad Institute Genomics Platform"/>
            <consortium name="The Broad Institute Genome Sequencing Center for Infectious Disease"/>
            <person name="Wu L."/>
            <person name="Ma J."/>
        </authorList>
    </citation>
    <scope>NUCLEOTIDE SEQUENCE [LARGE SCALE GENOMIC DNA]</scope>
    <source>
        <strain evidence="6 7">JCM 15089</strain>
    </source>
</reference>
<feature type="transmembrane region" description="Helical" evidence="5">
    <location>
        <begin position="98"/>
        <end position="123"/>
    </location>
</feature>
<keyword evidence="2 5" id="KW-0812">Transmembrane</keyword>
<evidence type="ECO:0000256" key="1">
    <source>
        <dbReference type="ARBA" id="ARBA00004127"/>
    </source>
</evidence>